<dbReference type="EMBL" id="JAEQMG010000145">
    <property type="protein sequence ID" value="MBK6089619.1"/>
    <property type="molecule type" value="Genomic_DNA"/>
</dbReference>
<protein>
    <submittedName>
        <fullName evidence="1">Spore coat associated protein CotJA</fullName>
    </submittedName>
</protein>
<proteinExistence type="predicted"/>
<dbReference type="Proteomes" id="UP000633365">
    <property type="component" value="Unassembled WGS sequence"/>
</dbReference>
<sequence>MAEYGVAPLPKDTTEAMAYIPYQPYEPEMCKAVLGYENGTLFRALHKPFYGSKCGGADND</sequence>
<keyword evidence="2" id="KW-1185">Reference proteome</keyword>
<reference evidence="1" key="1">
    <citation type="submission" date="2021-01" db="EMBL/GenBank/DDBJ databases">
        <title>Genome public.</title>
        <authorList>
            <person name="Liu C."/>
            <person name="Sun Q."/>
        </authorList>
    </citation>
    <scope>NUCLEOTIDE SEQUENCE</scope>
    <source>
        <strain evidence="1">M6</strain>
    </source>
</reference>
<dbReference type="AlphaFoldDB" id="A0A934WTG5"/>
<gene>
    <name evidence="1" type="ORF">JKK62_13380</name>
</gene>
<evidence type="ECO:0000313" key="1">
    <source>
        <dbReference type="EMBL" id="MBK6089619.1"/>
    </source>
</evidence>
<organism evidence="1 2">
    <name type="scientific">Ruminococcus difficilis</name>
    <dbReference type="NCBI Taxonomy" id="2763069"/>
    <lineage>
        <taxon>Bacteria</taxon>
        <taxon>Bacillati</taxon>
        <taxon>Bacillota</taxon>
        <taxon>Clostridia</taxon>
        <taxon>Eubacteriales</taxon>
        <taxon>Oscillospiraceae</taxon>
        <taxon>Ruminococcus</taxon>
    </lineage>
</organism>
<comment type="caution">
    <text evidence="1">The sequence shown here is derived from an EMBL/GenBank/DDBJ whole genome shotgun (WGS) entry which is preliminary data.</text>
</comment>
<accession>A0A934WTG5</accession>
<dbReference type="Pfam" id="PF11007">
    <property type="entry name" value="CotJA"/>
    <property type="match status" value="1"/>
</dbReference>
<dbReference type="InterPro" id="IPR020256">
    <property type="entry name" value="Spore_coat_CotJA"/>
</dbReference>
<evidence type="ECO:0000313" key="2">
    <source>
        <dbReference type="Proteomes" id="UP000633365"/>
    </source>
</evidence>
<name>A0A934WTG5_9FIRM</name>